<keyword evidence="1" id="KW-0812">Transmembrane</keyword>
<dbReference type="EMBL" id="SNXZ01000003">
    <property type="protein sequence ID" value="TDP97717.1"/>
    <property type="molecule type" value="Genomic_DNA"/>
</dbReference>
<keyword evidence="1" id="KW-0472">Membrane</keyword>
<feature type="transmembrane region" description="Helical" evidence="1">
    <location>
        <begin position="38"/>
        <end position="59"/>
    </location>
</feature>
<reference evidence="2 3" key="1">
    <citation type="submission" date="2019-03" db="EMBL/GenBank/DDBJ databases">
        <title>Genomic Encyclopedia of Type Strains, Phase IV (KMG-IV): sequencing the most valuable type-strain genomes for metagenomic binning, comparative biology and taxonomic classification.</title>
        <authorList>
            <person name="Goeker M."/>
        </authorList>
    </citation>
    <scope>NUCLEOTIDE SEQUENCE [LARGE SCALE GENOMIC DNA]</scope>
    <source>
        <strain evidence="2 3">DSM 45361</strain>
    </source>
</reference>
<keyword evidence="3" id="KW-1185">Reference proteome</keyword>
<dbReference type="Pfam" id="PF09527">
    <property type="entry name" value="ATPase_gene1"/>
    <property type="match status" value="1"/>
</dbReference>
<sequence length="68" mass="7334">MASGAPSVRDFIGIGSTIAVLVAGGLVLGWFADKQWSTLPLFTLLGLLVGIIAASVYLYRVYRRFSKE</sequence>
<keyword evidence="1" id="KW-1133">Transmembrane helix</keyword>
<comment type="caution">
    <text evidence="2">The sequence shown here is derived from an EMBL/GenBank/DDBJ whole genome shotgun (WGS) entry which is preliminary data.</text>
</comment>
<dbReference type="RefSeq" id="WP_133850882.1">
    <property type="nucleotide sequence ID" value="NZ_SNXZ01000003.1"/>
</dbReference>
<dbReference type="OrthoDB" id="3696066at2"/>
<accession>A0A4R6SDG9</accession>
<dbReference type="InterPro" id="IPR032820">
    <property type="entry name" value="ATPase_put"/>
</dbReference>
<organism evidence="2 3">
    <name type="scientific">Labedaea rhizosphaerae</name>
    <dbReference type="NCBI Taxonomy" id="598644"/>
    <lineage>
        <taxon>Bacteria</taxon>
        <taxon>Bacillati</taxon>
        <taxon>Actinomycetota</taxon>
        <taxon>Actinomycetes</taxon>
        <taxon>Pseudonocardiales</taxon>
        <taxon>Pseudonocardiaceae</taxon>
        <taxon>Labedaea</taxon>
    </lineage>
</organism>
<dbReference type="Proteomes" id="UP000295444">
    <property type="component" value="Unassembled WGS sequence"/>
</dbReference>
<evidence type="ECO:0000313" key="3">
    <source>
        <dbReference type="Proteomes" id="UP000295444"/>
    </source>
</evidence>
<protein>
    <submittedName>
        <fullName evidence="2">Putative F0F1-ATPase subunit (Ca2+/Mg2+ transporter)</fullName>
    </submittedName>
</protein>
<evidence type="ECO:0000256" key="1">
    <source>
        <dbReference type="SAM" id="Phobius"/>
    </source>
</evidence>
<gene>
    <name evidence="2" type="ORF">EV186_103681</name>
</gene>
<name>A0A4R6SDG9_LABRH</name>
<dbReference type="AlphaFoldDB" id="A0A4R6SDG9"/>
<proteinExistence type="predicted"/>
<feature type="transmembrane region" description="Helical" evidence="1">
    <location>
        <begin position="12"/>
        <end position="32"/>
    </location>
</feature>
<evidence type="ECO:0000313" key="2">
    <source>
        <dbReference type="EMBL" id="TDP97717.1"/>
    </source>
</evidence>